<keyword evidence="2" id="KW-1185">Reference proteome</keyword>
<dbReference type="InterPro" id="IPR036412">
    <property type="entry name" value="HAD-like_sf"/>
</dbReference>
<dbReference type="InterPro" id="IPR023214">
    <property type="entry name" value="HAD_sf"/>
</dbReference>
<dbReference type="Proteomes" id="UP000646776">
    <property type="component" value="Unassembled WGS sequence"/>
</dbReference>
<dbReference type="Gene3D" id="3.40.50.1000">
    <property type="entry name" value="HAD superfamily/HAD-like"/>
    <property type="match status" value="1"/>
</dbReference>
<proteinExistence type="predicted"/>
<keyword evidence="1" id="KW-0378">Hydrolase</keyword>
<dbReference type="CDD" id="cd02603">
    <property type="entry name" value="HAD_sEH-N_like"/>
    <property type="match status" value="1"/>
</dbReference>
<evidence type="ECO:0000313" key="2">
    <source>
        <dbReference type="Proteomes" id="UP000646776"/>
    </source>
</evidence>
<dbReference type="RefSeq" id="WP_189718268.1">
    <property type="nucleotide sequence ID" value="NZ_BMSA01000053.1"/>
</dbReference>
<dbReference type="PANTHER" id="PTHR43611">
    <property type="entry name" value="ALPHA-D-GLUCOSE 1-PHOSPHATE PHOSPHATASE"/>
    <property type="match status" value="1"/>
</dbReference>
<sequence length="230" mass="24994">MAHTPTTASRHLPVDELEAVIWDYNGVIGLQPTPDMWARLAALAGWPAAQLEIFMRAFWGRRAAYDAGELSDRAFWQDLVRGTREAGPGSELLAALPRADTRMWTRTDPAVLKVLHRAHAAGVPMTLLSNAPLPLASALDGIEWCATLMSRTVYSARIGVNKPETRAFQAGLAAAGWPTPGRTLFVDDRADNVEAAARLGMRTLHYRGDTTELASRLPQATVVRTAACPV</sequence>
<name>A0A918HQV6_9ACTN</name>
<dbReference type="GO" id="GO:0016787">
    <property type="term" value="F:hydrolase activity"/>
    <property type="evidence" value="ECO:0007669"/>
    <property type="project" value="UniProtKB-KW"/>
</dbReference>
<dbReference type="PANTHER" id="PTHR43611:SF3">
    <property type="entry name" value="FLAVIN MONONUCLEOTIDE HYDROLASE 1, CHLOROPLATIC"/>
    <property type="match status" value="1"/>
</dbReference>
<reference evidence="1" key="1">
    <citation type="journal article" date="2014" name="Int. J. Syst. Evol. Microbiol.">
        <title>Complete genome sequence of Corynebacterium casei LMG S-19264T (=DSM 44701T), isolated from a smear-ripened cheese.</title>
        <authorList>
            <consortium name="US DOE Joint Genome Institute (JGI-PGF)"/>
            <person name="Walter F."/>
            <person name="Albersmeier A."/>
            <person name="Kalinowski J."/>
            <person name="Ruckert C."/>
        </authorList>
    </citation>
    <scope>NUCLEOTIDE SEQUENCE</scope>
    <source>
        <strain evidence="1">JCM 4125</strain>
    </source>
</reference>
<dbReference type="Pfam" id="PF00702">
    <property type="entry name" value="Hydrolase"/>
    <property type="match status" value="1"/>
</dbReference>
<dbReference type="NCBIfam" id="TIGR01509">
    <property type="entry name" value="HAD-SF-IA-v3"/>
    <property type="match status" value="1"/>
</dbReference>
<reference evidence="1" key="2">
    <citation type="submission" date="2020-09" db="EMBL/GenBank/DDBJ databases">
        <authorList>
            <person name="Sun Q."/>
            <person name="Ohkuma M."/>
        </authorList>
    </citation>
    <scope>NUCLEOTIDE SEQUENCE</scope>
    <source>
        <strain evidence="1">JCM 4125</strain>
    </source>
</reference>
<organism evidence="1 2">
    <name type="scientific">Streptomyces phaeofaciens</name>
    <dbReference type="NCBI Taxonomy" id="68254"/>
    <lineage>
        <taxon>Bacteria</taxon>
        <taxon>Bacillati</taxon>
        <taxon>Actinomycetota</taxon>
        <taxon>Actinomycetes</taxon>
        <taxon>Kitasatosporales</taxon>
        <taxon>Streptomycetaceae</taxon>
        <taxon>Streptomyces</taxon>
    </lineage>
</organism>
<dbReference type="AlphaFoldDB" id="A0A918HQV6"/>
<accession>A0A918HQV6</accession>
<dbReference type="SUPFAM" id="SSF56784">
    <property type="entry name" value="HAD-like"/>
    <property type="match status" value="1"/>
</dbReference>
<protein>
    <submittedName>
        <fullName evidence="1">Hydrolase</fullName>
    </submittedName>
</protein>
<gene>
    <name evidence="1" type="ORF">GCM10010226_88550</name>
</gene>
<dbReference type="EMBL" id="BMSA01000053">
    <property type="protein sequence ID" value="GGT97423.1"/>
    <property type="molecule type" value="Genomic_DNA"/>
</dbReference>
<comment type="caution">
    <text evidence="1">The sequence shown here is derived from an EMBL/GenBank/DDBJ whole genome shotgun (WGS) entry which is preliminary data.</text>
</comment>
<evidence type="ECO:0000313" key="1">
    <source>
        <dbReference type="EMBL" id="GGT97423.1"/>
    </source>
</evidence>
<dbReference type="InterPro" id="IPR006439">
    <property type="entry name" value="HAD-SF_hydro_IA"/>
</dbReference>